<evidence type="ECO:0000256" key="5">
    <source>
        <dbReference type="ARBA" id="ARBA00023002"/>
    </source>
</evidence>
<dbReference type="InterPro" id="IPR006076">
    <property type="entry name" value="FAD-dep_OxRdtase"/>
</dbReference>
<evidence type="ECO:0000256" key="4">
    <source>
        <dbReference type="ARBA" id="ARBA00022827"/>
    </source>
</evidence>
<evidence type="ECO:0000313" key="8">
    <source>
        <dbReference type="EMBL" id="KJH72006.1"/>
    </source>
</evidence>
<comment type="similarity">
    <text evidence="2">Belongs to the GMC oxidoreductase family.</text>
</comment>
<dbReference type="Gene3D" id="3.50.50.60">
    <property type="entry name" value="FAD/NAD(P)-binding domain"/>
    <property type="match status" value="2"/>
</dbReference>
<dbReference type="Pfam" id="PF05199">
    <property type="entry name" value="GMC_oxred_C"/>
    <property type="match status" value="1"/>
</dbReference>
<dbReference type="EMBL" id="JYON01000008">
    <property type="protein sequence ID" value="KJH72006.1"/>
    <property type="molecule type" value="Genomic_DNA"/>
</dbReference>
<dbReference type="PANTHER" id="PTHR42784:SF1">
    <property type="entry name" value="PYRANOSE 2-OXIDASE"/>
    <property type="match status" value="1"/>
</dbReference>
<evidence type="ECO:0000259" key="6">
    <source>
        <dbReference type="Pfam" id="PF01266"/>
    </source>
</evidence>
<comment type="caution">
    <text evidence="8">The sequence shown here is derived from an EMBL/GenBank/DDBJ whole genome shotgun (WGS) entry which is preliminary data.</text>
</comment>
<evidence type="ECO:0000313" key="9">
    <source>
        <dbReference type="Proteomes" id="UP000032452"/>
    </source>
</evidence>
<sequence>MFIDARTLPEDTIIECDICIIGAGAAGITLARELIDQPLQVCMLESGGLDFDEVTQSLYAGENVGEPYYSLAEARARYLGGSTNFWGGWSRPLDEIDFQDRPWMPYSGWAFTKAELDPYYERAQKACGLGPYQYDFADWEEALKQRQLLPIPTSGDSLVTQVWQTIPPSHLRFGAAYRTQIEQASNINTYLQANVLEIATNDTAQSVTKLRVASSAGKEFWVAAKVFVLASGGIENPRLLLNSRQVQNTGLGNQHDLVGRFFMEHPILNSGKVQFPHHTNLYSRKDVPVDGTLLSTGLGLSSQVQEREQLLNFTIRFNPFLHEGLEALKRLSFRLQQSKNPDALQTILKDHRKIPQTSVIEDVGKVVVNLDRVVDKAYTKFFSNKSSAKKVANVCSTRLIAEQAPNRDSRITLSSDRDKLGLNQVKLDWRLSEIDRYTMKKSQQIIAAELDRFAENELTDNNIDWHSLRGSYHHIGTTRMSTNPRLGVVNEHCQVHGIDNLYIAGSSVFPTSGLSNPTLTIIALSIRLGDRLKTHLGGAVGAASSFVTIP</sequence>
<evidence type="ECO:0000256" key="1">
    <source>
        <dbReference type="ARBA" id="ARBA00001974"/>
    </source>
</evidence>
<feature type="domain" description="Glucose-methanol-choline oxidoreductase C-terminal" evidence="7">
    <location>
        <begin position="405"/>
        <end position="524"/>
    </location>
</feature>
<dbReference type="AlphaFoldDB" id="A0A0D8ZXR0"/>
<feature type="domain" description="FAD dependent oxidoreductase" evidence="6">
    <location>
        <begin position="17"/>
        <end position="233"/>
    </location>
</feature>
<dbReference type="InterPro" id="IPR036188">
    <property type="entry name" value="FAD/NAD-bd_sf"/>
</dbReference>
<dbReference type="Pfam" id="PF01266">
    <property type="entry name" value="DAO"/>
    <property type="match status" value="1"/>
</dbReference>
<keyword evidence="3" id="KW-0285">Flavoprotein</keyword>
<evidence type="ECO:0000256" key="2">
    <source>
        <dbReference type="ARBA" id="ARBA00010790"/>
    </source>
</evidence>
<dbReference type="Proteomes" id="UP000032452">
    <property type="component" value="Unassembled WGS sequence"/>
</dbReference>
<proteinExistence type="inferred from homology"/>
<gene>
    <name evidence="8" type="ORF">UH38_09940</name>
</gene>
<keyword evidence="5" id="KW-0560">Oxidoreductase</keyword>
<reference evidence="8 9" key="1">
    <citation type="submission" date="2015-02" db="EMBL/GenBank/DDBJ databases">
        <title>Draft genome of a novel marine cyanobacterium (Chroococcales) isolated from South Atlantic Ocean.</title>
        <authorList>
            <person name="Rigonato J."/>
            <person name="Alvarenga D.O."/>
            <person name="Branco L.H."/>
            <person name="Varani A.M."/>
            <person name="Brandini F.P."/>
            <person name="Fiore M.F."/>
        </authorList>
    </citation>
    <scope>NUCLEOTIDE SEQUENCE [LARGE SCALE GENOMIC DNA]</scope>
    <source>
        <strain evidence="8 9">CENA595</strain>
    </source>
</reference>
<comment type="cofactor">
    <cofactor evidence="1">
        <name>FAD</name>
        <dbReference type="ChEBI" id="CHEBI:57692"/>
    </cofactor>
</comment>
<organism evidence="8 9">
    <name type="scientific">Aliterella atlantica CENA595</name>
    <dbReference type="NCBI Taxonomy" id="1618023"/>
    <lineage>
        <taxon>Bacteria</taxon>
        <taxon>Bacillati</taxon>
        <taxon>Cyanobacteriota</taxon>
        <taxon>Cyanophyceae</taxon>
        <taxon>Chroococcidiopsidales</taxon>
        <taxon>Aliterellaceae</taxon>
        <taxon>Aliterella</taxon>
    </lineage>
</organism>
<dbReference type="SUPFAM" id="SSF51905">
    <property type="entry name" value="FAD/NAD(P)-binding domain"/>
    <property type="match status" value="1"/>
</dbReference>
<evidence type="ECO:0000256" key="3">
    <source>
        <dbReference type="ARBA" id="ARBA00022630"/>
    </source>
</evidence>
<dbReference type="OrthoDB" id="9787779at2"/>
<dbReference type="RefSeq" id="WP_045054478.1">
    <property type="nucleotide sequence ID" value="NZ_CAWMDP010000041.1"/>
</dbReference>
<protein>
    <submittedName>
        <fullName evidence="8">GMC oxidoreductase</fullName>
    </submittedName>
</protein>
<keyword evidence="4" id="KW-0274">FAD</keyword>
<evidence type="ECO:0000259" key="7">
    <source>
        <dbReference type="Pfam" id="PF05199"/>
    </source>
</evidence>
<dbReference type="InterPro" id="IPR051473">
    <property type="entry name" value="P2Ox-like"/>
</dbReference>
<dbReference type="PANTHER" id="PTHR42784">
    <property type="entry name" value="PYRANOSE 2-OXIDASE"/>
    <property type="match status" value="1"/>
</dbReference>
<dbReference type="PATRIC" id="fig|1618023.3.peg.3744"/>
<dbReference type="InterPro" id="IPR007867">
    <property type="entry name" value="GMC_OxRtase_C"/>
</dbReference>
<accession>A0A0D8ZXR0</accession>
<keyword evidence="9" id="KW-1185">Reference proteome</keyword>
<dbReference type="STRING" id="1618023.UH38_09940"/>
<name>A0A0D8ZXR0_9CYAN</name>
<dbReference type="GO" id="GO:0016614">
    <property type="term" value="F:oxidoreductase activity, acting on CH-OH group of donors"/>
    <property type="evidence" value="ECO:0007669"/>
    <property type="project" value="InterPro"/>
</dbReference>